<dbReference type="Pfam" id="PF04492">
    <property type="entry name" value="Phage_rep_O"/>
    <property type="match status" value="1"/>
</dbReference>
<dbReference type="HOGENOM" id="CLU_1037720_0_0_6"/>
<dbReference type="KEGG" id="palk:PSAKL28_16900"/>
<dbReference type="Gene3D" id="1.10.10.10">
    <property type="entry name" value="Winged helix-like DNA-binding domain superfamily/Winged helix DNA-binding domain"/>
    <property type="match status" value="1"/>
</dbReference>
<dbReference type="Proteomes" id="UP000028931">
    <property type="component" value="Chromosome"/>
</dbReference>
<dbReference type="InterPro" id="IPR036390">
    <property type="entry name" value="WH_DNA-bd_sf"/>
</dbReference>
<feature type="domain" description="Bacteriophage lambda Replication protein O N-terminal" evidence="1">
    <location>
        <begin position="3"/>
        <end position="75"/>
    </location>
</feature>
<dbReference type="eggNOG" id="ENOG502Z95I">
    <property type="taxonomic scope" value="Bacteria"/>
</dbReference>
<name>A0A077F947_9PSED</name>
<evidence type="ECO:0000313" key="2">
    <source>
        <dbReference type="EMBL" id="AIL60915.1"/>
    </source>
</evidence>
<evidence type="ECO:0000313" key="3">
    <source>
        <dbReference type="Proteomes" id="UP000028931"/>
    </source>
</evidence>
<dbReference type="SUPFAM" id="SSF46785">
    <property type="entry name" value="Winged helix' DNA-binding domain"/>
    <property type="match status" value="1"/>
</dbReference>
<sequence length="248" mass="27520">MDNDLYEALIGAELSGRELRVALAIHRQTAGYNMESACIAASYIAQMSGIRREDVSRAISELLRQGVINREGGSRSPIGFAPVGEWKIDKKNTHPNKPKGAPQCGVSSTSNVAFLPHNKERNTNTTPDGVVADAERQPVEPKATRQKLTVDACPYQAIVDLYHQALPELPAVAILNPGRKRTLQSRWRESDVHRDLGFWADYFFQVKTSDFLMGRVPGRNGSKAFRATFDWLIAPSNFVKVVEGNYHA</sequence>
<organism evidence="2 3">
    <name type="scientific">Pseudomonas alkylphenolica</name>
    <dbReference type="NCBI Taxonomy" id="237609"/>
    <lineage>
        <taxon>Bacteria</taxon>
        <taxon>Pseudomonadati</taxon>
        <taxon>Pseudomonadota</taxon>
        <taxon>Gammaproteobacteria</taxon>
        <taxon>Pseudomonadales</taxon>
        <taxon>Pseudomonadaceae</taxon>
        <taxon>Pseudomonas</taxon>
    </lineage>
</organism>
<proteinExistence type="predicted"/>
<dbReference type="GO" id="GO:0006260">
    <property type="term" value="P:DNA replication"/>
    <property type="evidence" value="ECO:0007669"/>
    <property type="project" value="InterPro"/>
</dbReference>
<accession>A0A077F947</accession>
<evidence type="ECO:0000259" key="1">
    <source>
        <dbReference type="Pfam" id="PF04492"/>
    </source>
</evidence>
<dbReference type="NCBIfam" id="TIGR01610">
    <property type="entry name" value="phage_O_Nterm"/>
    <property type="match status" value="1"/>
</dbReference>
<gene>
    <name evidence="2" type="ORF">PSAKL28_16900</name>
</gene>
<dbReference type="InterPro" id="IPR006497">
    <property type="entry name" value="Phage_lambda_VrpO_N"/>
</dbReference>
<dbReference type="InterPro" id="IPR036388">
    <property type="entry name" value="WH-like_DNA-bd_sf"/>
</dbReference>
<dbReference type="EMBL" id="CP009048">
    <property type="protein sequence ID" value="AIL60915.1"/>
    <property type="molecule type" value="Genomic_DNA"/>
</dbReference>
<reference evidence="2 3" key="1">
    <citation type="submission" date="2014-07" db="EMBL/GenBank/DDBJ databases">
        <authorList>
            <person name="Lee K."/>
            <person name="Lim J.Y."/>
            <person name="Hwang I."/>
        </authorList>
    </citation>
    <scope>NUCLEOTIDE SEQUENCE [LARGE SCALE GENOMIC DNA]</scope>
    <source>
        <strain evidence="2 3">KL28</strain>
    </source>
</reference>
<dbReference type="OrthoDB" id="7018846at2"/>
<dbReference type="AlphaFoldDB" id="A0A077F947"/>
<protein>
    <submittedName>
        <fullName evidence="2">Phage replication protein O</fullName>
    </submittedName>
</protein>